<comment type="subcellular location">
    <subcellularLocation>
        <location evidence="1">Membrane</location>
        <topology evidence="1">Multi-pass membrane protein</topology>
    </subcellularLocation>
</comment>
<reference evidence="6 7" key="1">
    <citation type="submission" date="2019-09" db="EMBL/GenBank/DDBJ databases">
        <title>Draft genome sequence of Bacillus sp. JC-7.</title>
        <authorList>
            <person name="Tanaka N."/>
            <person name="Shiwa Y."/>
            <person name="Fujita N."/>
            <person name="Tanasupawat S."/>
        </authorList>
    </citation>
    <scope>NUCLEOTIDE SEQUENCE [LARGE SCALE GENOMIC DNA]</scope>
    <source>
        <strain evidence="6 7">JC-7</strain>
    </source>
</reference>
<keyword evidence="2 5" id="KW-0812">Transmembrane</keyword>
<dbReference type="AlphaFoldDB" id="A0A5J4JIK2"/>
<dbReference type="Proteomes" id="UP000391919">
    <property type="component" value="Unassembled WGS sequence"/>
</dbReference>
<dbReference type="GO" id="GO:0016020">
    <property type="term" value="C:membrane"/>
    <property type="evidence" value="ECO:0007669"/>
    <property type="project" value="UniProtKB-SubCell"/>
</dbReference>
<keyword evidence="3 5" id="KW-1133">Transmembrane helix</keyword>
<dbReference type="PANTHER" id="PTHR39157:SF1">
    <property type="entry name" value="DOXX FAMILY PROTEIN"/>
    <property type="match status" value="1"/>
</dbReference>
<comment type="caution">
    <text evidence="6">The sequence shown here is derived from an EMBL/GenBank/DDBJ whole genome shotgun (WGS) entry which is preliminary data.</text>
</comment>
<dbReference type="PANTHER" id="PTHR39157">
    <property type="entry name" value="INTEGRAL MEMBRANE PROTEIN-RELATED"/>
    <property type="match status" value="1"/>
</dbReference>
<evidence type="ECO:0000256" key="3">
    <source>
        <dbReference type="ARBA" id="ARBA00022989"/>
    </source>
</evidence>
<keyword evidence="7" id="KW-1185">Reference proteome</keyword>
<organism evidence="6 7">
    <name type="scientific">Weizmannia acidilactici</name>
    <dbReference type="NCBI Taxonomy" id="2607726"/>
    <lineage>
        <taxon>Bacteria</taxon>
        <taxon>Bacillati</taxon>
        <taxon>Bacillota</taxon>
        <taxon>Bacilli</taxon>
        <taxon>Bacillales</taxon>
        <taxon>Bacillaceae</taxon>
        <taxon>Heyndrickxia</taxon>
    </lineage>
</organism>
<dbReference type="InterPro" id="IPR032808">
    <property type="entry name" value="DoxX"/>
</dbReference>
<evidence type="ECO:0000256" key="4">
    <source>
        <dbReference type="ARBA" id="ARBA00023136"/>
    </source>
</evidence>
<evidence type="ECO:0000313" key="6">
    <source>
        <dbReference type="EMBL" id="GER71561.1"/>
    </source>
</evidence>
<dbReference type="RefSeq" id="WP_151698159.1">
    <property type="nucleotide sequence ID" value="NZ_BKZP01000057.1"/>
</dbReference>
<protein>
    <recommendedName>
        <fullName evidence="8">DoxX family protein</fullName>
    </recommendedName>
</protein>
<dbReference type="Pfam" id="PF07681">
    <property type="entry name" value="DoxX"/>
    <property type="match status" value="1"/>
</dbReference>
<evidence type="ECO:0000256" key="1">
    <source>
        <dbReference type="ARBA" id="ARBA00004141"/>
    </source>
</evidence>
<evidence type="ECO:0008006" key="8">
    <source>
        <dbReference type="Google" id="ProtNLM"/>
    </source>
</evidence>
<dbReference type="EMBL" id="BKZQ01000054">
    <property type="protein sequence ID" value="GER71561.1"/>
    <property type="molecule type" value="Genomic_DNA"/>
</dbReference>
<feature type="transmembrane region" description="Helical" evidence="5">
    <location>
        <begin position="7"/>
        <end position="25"/>
    </location>
</feature>
<gene>
    <name evidence="6" type="ORF">BpJC7_28640</name>
</gene>
<sequence length="167" mass="18155">MKWYHDSKISIIWAILRIWLGIQWLEAGFHKLTGGFDASGFLKGALAKTAGENPAVQGWYASFISHFALPNVDVFNVLVPWGEMLVGLGLILGLATIPALLAGAFMNLNFMLAGTTSTNPILYTVAMILLFTGSASYVWGLDHLAVPAVKKYFQKQHKPQPGKGAAH</sequence>
<proteinExistence type="predicted"/>
<accession>A0A5J4JIK2</accession>
<evidence type="ECO:0000256" key="5">
    <source>
        <dbReference type="SAM" id="Phobius"/>
    </source>
</evidence>
<evidence type="ECO:0000313" key="7">
    <source>
        <dbReference type="Proteomes" id="UP000391919"/>
    </source>
</evidence>
<name>A0A5J4JIK2_9BACI</name>
<feature type="transmembrane region" description="Helical" evidence="5">
    <location>
        <begin position="84"/>
        <end position="108"/>
    </location>
</feature>
<keyword evidence="4 5" id="KW-0472">Membrane</keyword>
<evidence type="ECO:0000256" key="2">
    <source>
        <dbReference type="ARBA" id="ARBA00022692"/>
    </source>
</evidence>
<feature type="transmembrane region" description="Helical" evidence="5">
    <location>
        <begin position="120"/>
        <end position="139"/>
    </location>
</feature>